<dbReference type="Proteomes" id="UP000290289">
    <property type="component" value="Chromosome 10"/>
</dbReference>
<proteinExistence type="predicted"/>
<evidence type="ECO:0000256" key="1">
    <source>
        <dbReference type="SAM" id="SignalP"/>
    </source>
</evidence>
<sequence>MKFLNMLLVAMAVVFLVNMHSLEACRVLQGKDKLMMMKEDVLQIRDTGTTVKYNFPMNLIIKQVLQKGSAPPGGSDPTNP</sequence>
<evidence type="ECO:0000313" key="3">
    <source>
        <dbReference type="Proteomes" id="UP000290289"/>
    </source>
</evidence>
<organism evidence="2 3">
    <name type="scientific">Malus domestica</name>
    <name type="common">Apple</name>
    <name type="synonym">Pyrus malus</name>
    <dbReference type="NCBI Taxonomy" id="3750"/>
    <lineage>
        <taxon>Eukaryota</taxon>
        <taxon>Viridiplantae</taxon>
        <taxon>Streptophyta</taxon>
        <taxon>Embryophyta</taxon>
        <taxon>Tracheophyta</taxon>
        <taxon>Spermatophyta</taxon>
        <taxon>Magnoliopsida</taxon>
        <taxon>eudicotyledons</taxon>
        <taxon>Gunneridae</taxon>
        <taxon>Pentapetalae</taxon>
        <taxon>rosids</taxon>
        <taxon>fabids</taxon>
        <taxon>Rosales</taxon>
        <taxon>Rosaceae</taxon>
        <taxon>Amygdaloideae</taxon>
        <taxon>Maleae</taxon>
        <taxon>Malus</taxon>
    </lineage>
</organism>
<keyword evidence="3" id="KW-1185">Reference proteome</keyword>
<comment type="caution">
    <text evidence="2">The sequence shown here is derived from an EMBL/GenBank/DDBJ whole genome shotgun (WGS) entry which is preliminary data.</text>
</comment>
<accession>A0A498IVE4</accession>
<gene>
    <name evidence="2" type="ORF">DVH24_028848</name>
</gene>
<dbReference type="AlphaFoldDB" id="A0A498IVE4"/>
<keyword evidence="1" id="KW-0732">Signal</keyword>
<evidence type="ECO:0000313" key="2">
    <source>
        <dbReference type="EMBL" id="RXH87348.1"/>
    </source>
</evidence>
<name>A0A498IVE4_MALDO</name>
<feature type="signal peptide" evidence="1">
    <location>
        <begin position="1"/>
        <end position="24"/>
    </location>
</feature>
<protein>
    <submittedName>
        <fullName evidence="2">Uncharacterized protein</fullName>
    </submittedName>
</protein>
<reference evidence="2 3" key="1">
    <citation type="submission" date="2018-10" db="EMBL/GenBank/DDBJ databases">
        <title>A high-quality apple genome assembly.</title>
        <authorList>
            <person name="Hu J."/>
        </authorList>
    </citation>
    <scope>NUCLEOTIDE SEQUENCE [LARGE SCALE GENOMIC DNA]</scope>
    <source>
        <strain evidence="3">cv. HFTH1</strain>
        <tissue evidence="2">Young leaf</tissue>
    </source>
</reference>
<feature type="chain" id="PRO_5019825997" evidence="1">
    <location>
        <begin position="25"/>
        <end position="80"/>
    </location>
</feature>
<dbReference type="EMBL" id="RDQH01000336">
    <property type="protein sequence ID" value="RXH87348.1"/>
    <property type="molecule type" value="Genomic_DNA"/>
</dbReference>